<evidence type="ECO:0000313" key="3">
    <source>
        <dbReference type="Proteomes" id="UP001497453"/>
    </source>
</evidence>
<keyword evidence="3" id="KW-1185">Reference proteome</keyword>
<evidence type="ECO:0000313" key="2">
    <source>
        <dbReference type="EMBL" id="CAL1716973.1"/>
    </source>
</evidence>
<sequence length="732" mass="84140">MDSEDERELEQDNELRGNSYQLEMRLHQSKERECLRRLNLLIYEGSDSDKDENEDDDDDSDEDYGDDDDDSDEDQDQDEYRRIVNTARIYRIMRFYQTVEGFHKGSLDLTGRHRPRYDSIIRRWNAFSSDLEDVLSNAKLSFTPMNIGDSQLGGKAALEPKLEPESPHKWDQFLVKWHAHDTFSLYKFSTWRDRVVDCFRENRNPKFQTLCLHHLPPELLLYIVEIAGVDLAQKLGTTCRLLRDISFPYVFKDHTFNLSCNLDRDHQYNSLDSFDAQVAYLEPLVAQARLKFLSDVDFVKARPDILTALRNLSVHGDWRVQTNLVDDESRHSFYAPVYASINNLLPCLPNLQSLTLTSWDITEELTRSFRCLKQLHTLMMSACTSAVRFPHAIAKLPSLLNLQLLMFTKEQRDCWLFLGMCPNIKDLFVLSSGGNRLGDDPDLIMPLLPFELATAFNPFNTLQRLSVLRVPQEWLLQLNASIQSVRDGHKSTGLQLTHFKLEISDGLDRQNLFTLLDALNGASIRFLVLDGLRYAAPDLLDRIASAMPQLEYLSLHYKESDTVPRTIAASWPFATSEYAPHFANFTLLRWFFWNHRTNIDKSESIAKLFSASCPSLEGVDLKPSLGGTHKKVHAKGEIAFVTNDVNPSNIYPAHIAFAQRTILYSYKLHSISTVFFSFVSARLHRVLYFPPCCLRIASTSGLMLANISLVVCFGFQPIERPRFARQRELLPA</sequence>
<proteinExistence type="predicted"/>
<name>A0ABP1EAD4_9APHY</name>
<dbReference type="Proteomes" id="UP001497453">
    <property type="component" value="Chromosome 9"/>
</dbReference>
<evidence type="ECO:0000256" key="1">
    <source>
        <dbReference type="SAM" id="MobiDB-lite"/>
    </source>
</evidence>
<gene>
    <name evidence="2" type="ORF">GFSPODELE1_LOCUS10988</name>
</gene>
<feature type="region of interest" description="Disordered" evidence="1">
    <location>
        <begin position="1"/>
        <end position="22"/>
    </location>
</feature>
<feature type="compositionally biased region" description="Acidic residues" evidence="1">
    <location>
        <begin position="1"/>
        <end position="12"/>
    </location>
</feature>
<organism evidence="2 3">
    <name type="scientific">Somion occarium</name>
    <dbReference type="NCBI Taxonomy" id="3059160"/>
    <lineage>
        <taxon>Eukaryota</taxon>
        <taxon>Fungi</taxon>
        <taxon>Dikarya</taxon>
        <taxon>Basidiomycota</taxon>
        <taxon>Agaricomycotina</taxon>
        <taxon>Agaricomycetes</taxon>
        <taxon>Polyporales</taxon>
        <taxon>Cerrenaceae</taxon>
        <taxon>Somion</taxon>
    </lineage>
</organism>
<accession>A0ABP1EAD4</accession>
<evidence type="ECO:0008006" key="4">
    <source>
        <dbReference type="Google" id="ProtNLM"/>
    </source>
</evidence>
<dbReference type="SUPFAM" id="SSF52047">
    <property type="entry name" value="RNI-like"/>
    <property type="match status" value="1"/>
</dbReference>
<feature type="compositionally biased region" description="Acidic residues" evidence="1">
    <location>
        <begin position="49"/>
        <end position="77"/>
    </location>
</feature>
<dbReference type="InterPro" id="IPR032675">
    <property type="entry name" value="LRR_dom_sf"/>
</dbReference>
<protein>
    <recommendedName>
        <fullName evidence="4">F-box domain-containing protein</fullName>
    </recommendedName>
</protein>
<feature type="region of interest" description="Disordered" evidence="1">
    <location>
        <begin position="45"/>
        <end position="80"/>
    </location>
</feature>
<reference evidence="3" key="1">
    <citation type="submission" date="2024-04" db="EMBL/GenBank/DDBJ databases">
        <authorList>
            <person name="Shaw F."/>
            <person name="Minotto A."/>
        </authorList>
    </citation>
    <scope>NUCLEOTIDE SEQUENCE [LARGE SCALE GENOMIC DNA]</scope>
</reference>
<dbReference type="Gene3D" id="3.80.10.10">
    <property type="entry name" value="Ribonuclease Inhibitor"/>
    <property type="match status" value="1"/>
</dbReference>
<dbReference type="EMBL" id="OZ037952">
    <property type="protein sequence ID" value="CAL1716973.1"/>
    <property type="molecule type" value="Genomic_DNA"/>
</dbReference>